<feature type="region of interest" description="Disordered" evidence="1">
    <location>
        <begin position="124"/>
        <end position="154"/>
    </location>
</feature>
<keyword evidence="4" id="KW-1185">Reference proteome</keyword>
<gene>
    <name evidence="3" type="ORF">PR048_017852</name>
</gene>
<feature type="compositionally biased region" description="Pro residues" evidence="1">
    <location>
        <begin position="124"/>
        <end position="135"/>
    </location>
</feature>
<feature type="region of interest" description="Disordered" evidence="1">
    <location>
        <begin position="350"/>
        <end position="371"/>
    </location>
</feature>
<evidence type="ECO:0000313" key="3">
    <source>
        <dbReference type="EMBL" id="KAJ8881371.1"/>
    </source>
</evidence>
<feature type="transmembrane region" description="Helical" evidence="2">
    <location>
        <begin position="448"/>
        <end position="466"/>
    </location>
</feature>
<dbReference type="Proteomes" id="UP001159363">
    <property type="component" value="Chromosome 5"/>
</dbReference>
<feature type="compositionally biased region" description="Polar residues" evidence="1">
    <location>
        <begin position="352"/>
        <end position="371"/>
    </location>
</feature>
<reference evidence="3 4" key="1">
    <citation type="submission" date="2023-02" db="EMBL/GenBank/DDBJ databases">
        <title>LHISI_Scaffold_Assembly.</title>
        <authorList>
            <person name="Stuart O.P."/>
            <person name="Cleave R."/>
            <person name="Magrath M.J.L."/>
            <person name="Mikheyev A.S."/>
        </authorList>
    </citation>
    <scope>NUCLEOTIDE SEQUENCE [LARGE SCALE GENOMIC DNA]</scope>
    <source>
        <strain evidence="3">Daus_M_001</strain>
        <tissue evidence="3">Leg muscle</tissue>
    </source>
</reference>
<accession>A0ABQ9HAM8</accession>
<sequence length="475" mass="52710">MLKIDSELQCQTVCPDFVIVGFPGLPPSTTIEKIRAKFSKSLILPAGYNGVSRAGDMLTGGVDPYPHPRRATMTSCSRRGTACPATEKASVRAAHTVAHSVAVRLDARNLSYKYYFYSKASFTPPPPPVSPPPPEQTMDQDSHESARATRRRRARTQLTSLSAVVRPLSFHQSEPRSIPGAVASLFWHVGIVSDDAAGRRIFSGISRLPLPFISAPLYTNLSSPTLALKMSMLRAVQISSHHFSLGMKFLSDWLQTAAKNDLFAGLPDNEVVFVVELNNFLYYTDPYPRASEKWRTLNEQRRTVHAGRRQHCTSVHSFVRSDDEAHDARDSVVFMVPMLLRPKHENDLKSGDGTTCYNDNSSGTRRQNGITGQHNVETLLTNQQIRTYFPAGSPANREFFVARSSQSATRLVPTASHSQSAYEFAHSKRIATPFYFRLLTYSGSDTSIVQGMFFFALAVLSSIRSVNLTNCKRGK</sequence>
<evidence type="ECO:0000256" key="1">
    <source>
        <dbReference type="SAM" id="MobiDB-lite"/>
    </source>
</evidence>
<evidence type="ECO:0000313" key="4">
    <source>
        <dbReference type="Proteomes" id="UP001159363"/>
    </source>
</evidence>
<keyword evidence="2" id="KW-0812">Transmembrane</keyword>
<evidence type="ECO:0000256" key="2">
    <source>
        <dbReference type="SAM" id="Phobius"/>
    </source>
</evidence>
<comment type="caution">
    <text evidence="3">The sequence shown here is derived from an EMBL/GenBank/DDBJ whole genome shotgun (WGS) entry which is preliminary data.</text>
</comment>
<organism evidence="3 4">
    <name type="scientific">Dryococelus australis</name>
    <dbReference type="NCBI Taxonomy" id="614101"/>
    <lineage>
        <taxon>Eukaryota</taxon>
        <taxon>Metazoa</taxon>
        <taxon>Ecdysozoa</taxon>
        <taxon>Arthropoda</taxon>
        <taxon>Hexapoda</taxon>
        <taxon>Insecta</taxon>
        <taxon>Pterygota</taxon>
        <taxon>Neoptera</taxon>
        <taxon>Polyneoptera</taxon>
        <taxon>Phasmatodea</taxon>
        <taxon>Verophasmatodea</taxon>
        <taxon>Anareolatae</taxon>
        <taxon>Phasmatidae</taxon>
        <taxon>Eurycanthinae</taxon>
        <taxon>Dryococelus</taxon>
    </lineage>
</organism>
<dbReference type="EMBL" id="JARBHB010000006">
    <property type="protein sequence ID" value="KAJ8881371.1"/>
    <property type="molecule type" value="Genomic_DNA"/>
</dbReference>
<name>A0ABQ9HAM8_9NEOP</name>
<proteinExistence type="predicted"/>
<keyword evidence="2" id="KW-0472">Membrane</keyword>
<protein>
    <submittedName>
        <fullName evidence="3">Uncharacterized protein</fullName>
    </submittedName>
</protein>
<keyword evidence="2" id="KW-1133">Transmembrane helix</keyword>